<dbReference type="AlphaFoldDB" id="A0A4Z2EF64"/>
<sequence length="66" mass="7576">MTIHIDYDFHKMLCKCNNCGAEKSQHFTQRIPPGQRSHHSDGSPAVAADWGQLHWMKLVFTPNRKA</sequence>
<comment type="caution">
    <text evidence="1">The sequence shown here is derived from an EMBL/GenBank/DDBJ whole genome shotgun (WGS) entry which is preliminary data.</text>
</comment>
<protein>
    <submittedName>
        <fullName evidence="1">Uncharacterized protein</fullName>
    </submittedName>
</protein>
<name>A0A4Z2EF64_9TELE</name>
<dbReference type="Proteomes" id="UP000314294">
    <property type="component" value="Unassembled WGS sequence"/>
</dbReference>
<evidence type="ECO:0000313" key="1">
    <source>
        <dbReference type="EMBL" id="TNN27567.1"/>
    </source>
</evidence>
<dbReference type="EMBL" id="SRLO01008071">
    <property type="protein sequence ID" value="TNN27567.1"/>
    <property type="molecule type" value="Genomic_DNA"/>
</dbReference>
<evidence type="ECO:0000313" key="2">
    <source>
        <dbReference type="Proteomes" id="UP000314294"/>
    </source>
</evidence>
<reference evidence="1 2" key="1">
    <citation type="submission" date="2019-03" db="EMBL/GenBank/DDBJ databases">
        <title>First draft genome of Liparis tanakae, snailfish: a comprehensive survey of snailfish specific genes.</title>
        <authorList>
            <person name="Kim W."/>
            <person name="Song I."/>
            <person name="Jeong J.-H."/>
            <person name="Kim D."/>
            <person name="Kim S."/>
            <person name="Ryu S."/>
            <person name="Song J.Y."/>
            <person name="Lee S.K."/>
        </authorList>
    </citation>
    <scope>NUCLEOTIDE SEQUENCE [LARGE SCALE GENOMIC DNA]</scope>
    <source>
        <tissue evidence="1">Muscle</tissue>
    </source>
</reference>
<proteinExistence type="predicted"/>
<accession>A0A4Z2EF64</accession>
<organism evidence="1 2">
    <name type="scientific">Liparis tanakae</name>
    <name type="common">Tanaka's snailfish</name>
    <dbReference type="NCBI Taxonomy" id="230148"/>
    <lineage>
        <taxon>Eukaryota</taxon>
        <taxon>Metazoa</taxon>
        <taxon>Chordata</taxon>
        <taxon>Craniata</taxon>
        <taxon>Vertebrata</taxon>
        <taxon>Euteleostomi</taxon>
        <taxon>Actinopterygii</taxon>
        <taxon>Neopterygii</taxon>
        <taxon>Teleostei</taxon>
        <taxon>Neoteleostei</taxon>
        <taxon>Acanthomorphata</taxon>
        <taxon>Eupercaria</taxon>
        <taxon>Perciformes</taxon>
        <taxon>Cottioidei</taxon>
        <taxon>Cottales</taxon>
        <taxon>Liparidae</taxon>
        <taxon>Liparis</taxon>
    </lineage>
</organism>
<gene>
    <name evidence="1" type="ORF">EYF80_062288</name>
</gene>
<keyword evidence="2" id="KW-1185">Reference proteome</keyword>